<dbReference type="GO" id="GO:0042761">
    <property type="term" value="P:very long-chain fatty acid biosynthetic process"/>
    <property type="evidence" value="ECO:0007669"/>
    <property type="project" value="TreeGrafter"/>
</dbReference>
<evidence type="ECO:0000256" key="9">
    <source>
        <dbReference type="ARBA" id="ARBA00023160"/>
    </source>
</evidence>
<dbReference type="Proteomes" id="UP000759131">
    <property type="component" value="Unassembled WGS sequence"/>
</dbReference>
<keyword evidence="3 10" id="KW-0808">Transferase</keyword>
<dbReference type="GO" id="GO:0030148">
    <property type="term" value="P:sphingolipid biosynthetic process"/>
    <property type="evidence" value="ECO:0007669"/>
    <property type="project" value="TreeGrafter"/>
</dbReference>
<feature type="transmembrane region" description="Helical" evidence="10">
    <location>
        <begin position="218"/>
        <end position="239"/>
    </location>
</feature>
<keyword evidence="8 10" id="KW-0472">Membrane</keyword>
<dbReference type="EMBL" id="OC862100">
    <property type="protein sequence ID" value="CAD7629937.1"/>
    <property type="molecule type" value="Genomic_DNA"/>
</dbReference>
<evidence type="ECO:0000256" key="8">
    <source>
        <dbReference type="ARBA" id="ARBA00023136"/>
    </source>
</evidence>
<evidence type="ECO:0000313" key="13">
    <source>
        <dbReference type="Proteomes" id="UP000759131"/>
    </source>
</evidence>
<dbReference type="GO" id="GO:0005789">
    <property type="term" value="C:endoplasmic reticulum membrane"/>
    <property type="evidence" value="ECO:0007669"/>
    <property type="project" value="TreeGrafter"/>
</dbReference>
<keyword evidence="9 10" id="KW-0275">Fatty acid biosynthesis</keyword>
<keyword evidence="5 10" id="KW-0276">Fatty acid metabolism</keyword>
<accession>A0A7R9Q2K5</accession>
<feature type="transmembrane region" description="Helical" evidence="10">
    <location>
        <begin position="245"/>
        <end position="268"/>
    </location>
</feature>
<feature type="transmembrane region" description="Helical" evidence="10">
    <location>
        <begin position="72"/>
        <end position="92"/>
    </location>
</feature>
<dbReference type="EC" id="2.3.1.199" evidence="10"/>
<evidence type="ECO:0000256" key="1">
    <source>
        <dbReference type="ARBA" id="ARBA00004141"/>
    </source>
</evidence>
<feature type="transmembrane region" description="Helical" evidence="10">
    <location>
        <begin position="183"/>
        <end position="206"/>
    </location>
</feature>
<feature type="compositionally biased region" description="Polar residues" evidence="11">
    <location>
        <begin position="277"/>
        <end position="292"/>
    </location>
</feature>
<comment type="similarity">
    <text evidence="10">Belongs to the ELO family.</text>
</comment>
<feature type="region of interest" description="Disordered" evidence="11">
    <location>
        <begin position="277"/>
        <end position="298"/>
    </location>
</feature>
<dbReference type="GO" id="GO:0009922">
    <property type="term" value="F:fatty acid elongase activity"/>
    <property type="evidence" value="ECO:0007669"/>
    <property type="project" value="UniProtKB-EC"/>
</dbReference>
<name>A0A7R9Q2K5_9ACAR</name>
<evidence type="ECO:0000256" key="11">
    <source>
        <dbReference type="SAM" id="MobiDB-lite"/>
    </source>
</evidence>
<dbReference type="InterPro" id="IPR002076">
    <property type="entry name" value="ELO_fam"/>
</dbReference>
<feature type="transmembrane region" description="Helical" evidence="10">
    <location>
        <begin position="42"/>
        <end position="60"/>
    </location>
</feature>
<keyword evidence="13" id="KW-1185">Reference proteome</keyword>
<dbReference type="PANTHER" id="PTHR11157">
    <property type="entry name" value="FATTY ACID ACYL TRANSFERASE-RELATED"/>
    <property type="match status" value="1"/>
</dbReference>
<keyword evidence="6 10" id="KW-1133">Transmembrane helix</keyword>
<dbReference type="PANTHER" id="PTHR11157:SF69">
    <property type="entry name" value="ELONGATION OF VERY LONG CHAIN FATTY ACIDS PROTEIN 7"/>
    <property type="match status" value="1"/>
</dbReference>
<dbReference type="AlphaFoldDB" id="A0A7R9Q2K5"/>
<organism evidence="12">
    <name type="scientific">Medioppia subpectinata</name>
    <dbReference type="NCBI Taxonomy" id="1979941"/>
    <lineage>
        <taxon>Eukaryota</taxon>
        <taxon>Metazoa</taxon>
        <taxon>Ecdysozoa</taxon>
        <taxon>Arthropoda</taxon>
        <taxon>Chelicerata</taxon>
        <taxon>Arachnida</taxon>
        <taxon>Acari</taxon>
        <taxon>Acariformes</taxon>
        <taxon>Sarcoptiformes</taxon>
        <taxon>Oribatida</taxon>
        <taxon>Brachypylina</taxon>
        <taxon>Oppioidea</taxon>
        <taxon>Oppiidae</taxon>
        <taxon>Medioppia</taxon>
    </lineage>
</organism>
<gene>
    <name evidence="12" type="ORF">OSB1V03_LOCUS10351</name>
</gene>
<dbReference type="GO" id="GO:0034626">
    <property type="term" value="P:fatty acid elongation, polyunsaturated fatty acid"/>
    <property type="evidence" value="ECO:0007669"/>
    <property type="project" value="TreeGrafter"/>
</dbReference>
<comment type="catalytic activity">
    <reaction evidence="10">
        <text>a very-long-chain acyl-CoA + malonyl-CoA + H(+) = a very-long-chain 3-oxoacyl-CoA + CO2 + CoA</text>
        <dbReference type="Rhea" id="RHEA:32727"/>
        <dbReference type="ChEBI" id="CHEBI:15378"/>
        <dbReference type="ChEBI" id="CHEBI:16526"/>
        <dbReference type="ChEBI" id="CHEBI:57287"/>
        <dbReference type="ChEBI" id="CHEBI:57384"/>
        <dbReference type="ChEBI" id="CHEBI:90725"/>
        <dbReference type="ChEBI" id="CHEBI:90736"/>
        <dbReference type="EC" id="2.3.1.199"/>
    </reaction>
</comment>
<keyword evidence="2 10" id="KW-0444">Lipid biosynthesis</keyword>
<proteinExistence type="inferred from homology"/>
<dbReference type="GO" id="GO:0019367">
    <property type="term" value="P:fatty acid elongation, saturated fatty acid"/>
    <property type="evidence" value="ECO:0007669"/>
    <property type="project" value="TreeGrafter"/>
</dbReference>
<dbReference type="EMBL" id="CAJPIZ010007525">
    <property type="protein sequence ID" value="CAG2110367.1"/>
    <property type="molecule type" value="Genomic_DNA"/>
</dbReference>
<evidence type="ECO:0000256" key="5">
    <source>
        <dbReference type="ARBA" id="ARBA00022832"/>
    </source>
</evidence>
<feature type="transmembrane region" description="Helical" evidence="10">
    <location>
        <begin position="127"/>
        <end position="147"/>
    </location>
</feature>
<evidence type="ECO:0000256" key="4">
    <source>
        <dbReference type="ARBA" id="ARBA00022692"/>
    </source>
</evidence>
<evidence type="ECO:0000313" key="12">
    <source>
        <dbReference type="EMBL" id="CAD7629937.1"/>
    </source>
</evidence>
<evidence type="ECO:0000256" key="7">
    <source>
        <dbReference type="ARBA" id="ARBA00023098"/>
    </source>
</evidence>
<evidence type="ECO:0000256" key="3">
    <source>
        <dbReference type="ARBA" id="ARBA00022679"/>
    </source>
</evidence>
<comment type="subcellular location">
    <subcellularLocation>
        <location evidence="1">Membrane</location>
        <topology evidence="1">Multi-pass membrane protein</topology>
    </subcellularLocation>
</comment>
<evidence type="ECO:0000256" key="2">
    <source>
        <dbReference type="ARBA" id="ARBA00022516"/>
    </source>
</evidence>
<keyword evidence="7 10" id="KW-0443">Lipid metabolism</keyword>
<protein>
    <recommendedName>
        <fullName evidence="10">Elongation of very long chain fatty acids protein</fullName>
        <ecNumber evidence="10">2.3.1.199</ecNumber>
    </recommendedName>
    <alternativeName>
        <fullName evidence="10">Very-long-chain 3-oxoacyl-CoA synthase</fullName>
    </alternativeName>
</protein>
<evidence type="ECO:0000256" key="6">
    <source>
        <dbReference type="ARBA" id="ARBA00022989"/>
    </source>
</evidence>
<dbReference type="GO" id="GO:0034625">
    <property type="term" value="P:fatty acid elongation, monounsaturated fatty acid"/>
    <property type="evidence" value="ECO:0007669"/>
    <property type="project" value="TreeGrafter"/>
</dbReference>
<reference evidence="12" key="1">
    <citation type="submission" date="2020-11" db="EMBL/GenBank/DDBJ databases">
        <authorList>
            <person name="Tran Van P."/>
        </authorList>
    </citation>
    <scope>NUCLEOTIDE SEQUENCE</scope>
</reference>
<evidence type="ECO:0000256" key="10">
    <source>
        <dbReference type="RuleBase" id="RU361115"/>
    </source>
</evidence>
<sequence>MINTSDMIVMNPLNALLTLYKSGRNLRTNVIIDETFLFRGGLWPITAILVAYLLFSLVLGPKLMANRKPYQLRGPIFAYNIFMVVLNVYFFFESIQAYEFGRALMNFEYPPNDTKDLSAQEMRRLTFVYWYFISKIIDLMDTVFFVLRKKWSQVSPLHLYHHSSVPLCVWLAVKFAPTAGVNGIFPILNSAVHVLMYTYYALSAFGPSVQKYLWWKRYITQVQLIQFMVFFVYGTTYLFKQTGWPTILICTSVAQPPLYLILFTSFYLNTYCNTKSMPKSTPSAVSPQTPRQTLKKLN</sequence>
<keyword evidence="4 10" id="KW-0812">Transmembrane</keyword>
<dbReference type="OrthoDB" id="434092at2759"/>
<dbReference type="Pfam" id="PF01151">
    <property type="entry name" value="ELO"/>
    <property type="match status" value="1"/>
</dbReference>